<dbReference type="AlphaFoldDB" id="A0A914X1F1"/>
<evidence type="ECO:0000256" key="9">
    <source>
        <dbReference type="SAM" id="MobiDB-lite"/>
    </source>
</evidence>
<sequence length="953" mass="102578">MLVVVSTGNEDGSATTVGQPTTPGRTFVTEVNEATPPNSVVVSLGDASTRGSVTYEIASGNEEGRFQINPDSGTISTVLPFDRETTGSFRLTVLAQPRRPGIAPATTVVEVAVQDVNDNAPKFIGPKPLVFEVSPATMPNQIIGRVLVEDDDSGSNGRVTMEIEPPANQYFTLGADGVLRINGPPPPTSQGYFELTVIASDGGDPPLETRGQVVINVVQSTSQSTSSTRPTQPGSTGSTSRPSSSAPFPVPQTPFTVPSSPTTQTTRQPTVPGSSMTSTGTTGSGTTGAPTREPPVFEKSQVEVSVPENEMPKILTDLVARYSNNQPGPISYVLKQGDPTLFGVDGLTGRLRTLKPLDAELETSHVVIISTEQAEVETAVKYPGQFYSITVMVTVTDVNDWIPNFEPQSYTATVPSDVQPGSILSQVEAFDQDLTAPNNVVTYRLTSAGLDNIQQYFNVNPRTGLITVSRSLDSLPETDIVLYVEASDGGTPPLTSQATVAVQIQPVQSAIIPENTDSFTSSPQNGQIQFSLRNYTTSVSEGVRPPFFVQILPVANKPADTRFVYCNIASGNYGGAFTVTAGADGNCELRTQVQLDRESIERYLLNVTVSASGLTDFALVSVTVLDINDNAPEFIFNNDLGLTMYFAGVSSTAPPFSRVLLVKAEDPDLGNSSVVQYKLDPLSVDAKYFSINSGIGEILTKQSMGQVIGKRQPYFELRVEAKDSPPTGKPMTARADVIVNVISDQNRFLMTARGIQPEQLRAHEQDIIQSMRPYTGQCTLISVEKMIENRQMADSEQTGTDVYWYAVNPNTKKICKKADFRNLFSSDASALIAGKMQPWFVLDKLTDRTAGYDVETAGDGEGFGGRWRAAPIALIVLAGVIALGALLGIIALCLFWSRYKVNRHTVHDYPSMYPVPKFGTLFLPGAPSEKIYETQVSRIIGSTKETLDGDQNF</sequence>
<dbReference type="InterPro" id="IPR015919">
    <property type="entry name" value="Cadherin-like_sf"/>
</dbReference>
<evidence type="ECO:0000256" key="10">
    <source>
        <dbReference type="SAM" id="Phobius"/>
    </source>
</evidence>
<dbReference type="SMART" id="SM00112">
    <property type="entry name" value="CA"/>
    <property type="match status" value="6"/>
</dbReference>
<feature type="region of interest" description="Disordered" evidence="9">
    <location>
        <begin position="219"/>
        <end position="304"/>
    </location>
</feature>
<dbReference type="PROSITE" id="PS00232">
    <property type="entry name" value="CADHERIN_1"/>
    <property type="match status" value="2"/>
</dbReference>
<feature type="domain" description="Cadherin" evidence="11">
    <location>
        <begin position="23"/>
        <end position="123"/>
    </location>
</feature>
<evidence type="ECO:0000256" key="7">
    <source>
        <dbReference type="ARBA" id="ARBA00023180"/>
    </source>
</evidence>
<proteinExistence type="predicted"/>
<protein>
    <submittedName>
        <fullName evidence="13">Cadherin domain-containing protein</fullName>
    </submittedName>
</protein>
<feature type="domain" description="Cadherin" evidence="11">
    <location>
        <begin position="406"/>
        <end position="515"/>
    </location>
</feature>
<keyword evidence="4 8" id="KW-0106">Calcium</keyword>
<dbReference type="CDD" id="cd11304">
    <property type="entry name" value="Cadherin_repeat"/>
    <property type="match status" value="6"/>
</dbReference>
<accession>A0A914X1F1</accession>
<dbReference type="Proteomes" id="UP000887566">
    <property type="component" value="Unplaced"/>
</dbReference>
<dbReference type="Pfam" id="PF00028">
    <property type="entry name" value="Cadherin"/>
    <property type="match status" value="4"/>
</dbReference>
<evidence type="ECO:0000256" key="4">
    <source>
        <dbReference type="ARBA" id="ARBA00022837"/>
    </source>
</evidence>
<evidence type="ECO:0000256" key="3">
    <source>
        <dbReference type="ARBA" id="ARBA00022737"/>
    </source>
</evidence>
<dbReference type="PROSITE" id="PS50268">
    <property type="entry name" value="CADHERIN_2"/>
    <property type="match status" value="6"/>
</dbReference>
<feature type="domain" description="Cadherin" evidence="11">
    <location>
        <begin position="641"/>
        <end position="759"/>
    </location>
</feature>
<evidence type="ECO:0000256" key="5">
    <source>
        <dbReference type="ARBA" id="ARBA00022989"/>
    </source>
</evidence>
<dbReference type="GO" id="GO:0007156">
    <property type="term" value="P:homophilic cell adhesion via plasma membrane adhesion molecules"/>
    <property type="evidence" value="ECO:0007669"/>
    <property type="project" value="InterPro"/>
</dbReference>
<keyword evidence="5 10" id="KW-1133">Transmembrane helix</keyword>
<comment type="subcellular location">
    <subcellularLocation>
        <location evidence="1">Membrane</location>
        <topology evidence="1">Single-pass membrane protein</topology>
    </subcellularLocation>
</comment>
<reference evidence="13" key="1">
    <citation type="submission" date="2022-11" db="UniProtKB">
        <authorList>
            <consortium name="WormBaseParasite"/>
        </authorList>
    </citation>
    <scope>IDENTIFICATION</scope>
</reference>
<dbReference type="InterPro" id="IPR002126">
    <property type="entry name" value="Cadherin-like_dom"/>
</dbReference>
<name>A0A914X1F1_9BILA</name>
<keyword evidence="7" id="KW-0325">Glycoprotein</keyword>
<keyword evidence="12" id="KW-1185">Reference proteome</keyword>
<dbReference type="SUPFAM" id="SSF49313">
    <property type="entry name" value="Cadherin-like"/>
    <property type="match status" value="6"/>
</dbReference>
<dbReference type="InterPro" id="IPR050174">
    <property type="entry name" value="Protocadherin/Cadherin-CA"/>
</dbReference>
<evidence type="ECO:0000259" key="11">
    <source>
        <dbReference type="PROSITE" id="PS50268"/>
    </source>
</evidence>
<keyword evidence="6 10" id="KW-0472">Membrane</keyword>
<keyword evidence="2 10" id="KW-0812">Transmembrane</keyword>
<evidence type="ECO:0000256" key="1">
    <source>
        <dbReference type="ARBA" id="ARBA00004167"/>
    </source>
</evidence>
<evidence type="ECO:0000256" key="2">
    <source>
        <dbReference type="ARBA" id="ARBA00022692"/>
    </source>
</evidence>
<keyword evidence="3" id="KW-0677">Repeat</keyword>
<dbReference type="WBParaSite" id="PSAMB.scaffold606size45983.g7511.t1">
    <property type="protein sequence ID" value="PSAMB.scaffold606size45983.g7511.t1"/>
    <property type="gene ID" value="PSAMB.scaffold606size45983.g7511"/>
</dbReference>
<feature type="transmembrane region" description="Helical" evidence="10">
    <location>
        <begin position="872"/>
        <end position="896"/>
    </location>
</feature>
<dbReference type="InterPro" id="IPR020894">
    <property type="entry name" value="Cadherin_CS"/>
</dbReference>
<dbReference type="FunFam" id="2.60.40.60:FF:000021">
    <property type="entry name" value="FAT atypical cadherin 1"/>
    <property type="match status" value="1"/>
</dbReference>
<organism evidence="12 13">
    <name type="scientific">Plectus sambesii</name>
    <dbReference type="NCBI Taxonomy" id="2011161"/>
    <lineage>
        <taxon>Eukaryota</taxon>
        <taxon>Metazoa</taxon>
        <taxon>Ecdysozoa</taxon>
        <taxon>Nematoda</taxon>
        <taxon>Chromadorea</taxon>
        <taxon>Plectida</taxon>
        <taxon>Plectina</taxon>
        <taxon>Plectoidea</taxon>
        <taxon>Plectidae</taxon>
        <taxon>Plectus</taxon>
    </lineage>
</organism>
<feature type="region of interest" description="Disordered" evidence="9">
    <location>
        <begin position="1"/>
        <end position="23"/>
    </location>
</feature>
<feature type="domain" description="Cadherin" evidence="11">
    <location>
        <begin position="298"/>
        <end position="405"/>
    </location>
</feature>
<dbReference type="GO" id="GO:0005886">
    <property type="term" value="C:plasma membrane"/>
    <property type="evidence" value="ECO:0007669"/>
    <property type="project" value="InterPro"/>
</dbReference>
<feature type="domain" description="Cadherin" evidence="11">
    <location>
        <begin position="531"/>
        <end position="634"/>
    </location>
</feature>
<evidence type="ECO:0000313" key="13">
    <source>
        <dbReference type="WBParaSite" id="PSAMB.scaffold606size45983.g7511.t1"/>
    </source>
</evidence>
<dbReference type="GO" id="GO:0005509">
    <property type="term" value="F:calcium ion binding"/>
    <property type="evidence" value="ECO:0007669"/>
    <property type="project" value="UniProtKB-UniRule"/>
</dbReference>
<feature type="compositionally biased region" description="Low complexity" evidence="9">
    <location>
        <begin position="219"/>
        <end position="281"/>
    </location>
</feature>
<dbReference type="Gene3D" id="2.60.40.60">
    <property type="entry name" value="Cadherins"/>
    <property type="match status" value="6"/>
</dbReference>
<evidence type="ECO:0000256" key="8">
    <source>
        <dbReference type="PROSITE-ProRule" id="PRU00043"/>
    </source>
</evidence>
<dbReference type="PANTHER" id="PTHR24028:SF328">
    <property type="entry name" value="CADHERIN-3"/>
    <property type="match status" value="1"/>
</dbReference>
<evidence type="ECO:0000256" key="6">
    <source>
        <dbReference type="ARBA" id="ARBA00023136"/>
    </source>
</evidence>
<dbReference type="PANTHER" id="PTHR24028">
    <property type="entry name" value="CADHERIN-87A"/>
    <property type="match status" value="1"/>
</dbReference>
<evidence type="ECO:0000313" key="12">
    <source>
        <dbReference type="Proteomes" id="UP000887566"/>
    </source>
</evidence>
<dbReference type="PRINTS" id="PR00205">
    <property type="entry name" value="CADHERIN"/>
</dbReference>
<feature type="domain" description="Cadherin" evidence="11">
    <location>
        <begin position="125"/>
        <end position="232"/>
    </location>
</feature>